<proteinExistence type="predicted"/>
<reference evidence="1 2" key="1">
    <citation type="submission" date="2019-11" db="EMBL/GenBank/DDBJ databases">
        <title>Characterization of Elizabethkingia argenteiflava sp. nov., isolated from inner surface of Soybean Pods.</title>
        <authorList>
            <person name="Mo S."/>
        </authorList>
    </citation>
    <scope>NUCLEOTIDE SEQUENCE [LARGE SCALE GENOMIC DNA]</scope>
    <source>
        <strain evidence="1 2">YB22</strain>
    </source>
</reference>
<dbReference type="AlphaFoldDB" id="A0A845PT81"/>
<dbReference type="EMBL" id="JAAABJ010000473">
    <property type="protein sequence ID" value="NAW50845.1"/>
    <property type="molecule type" value="Genomic_DNA"/>
</dbReference>
<protein>
    <submittedName>
        <fullName evidence="1">Uncharacterized protein</fullName>
    </submittedName>
</protein>
<keyword evidence="2" id="KW-1185">Reference proteome</keyword>
<evidence type="ECO:0000313" key="2">
    <source>
        <dbReference type="Proteomes" id="UP000553459"/>
    </source>
</evidence>
<gene>
    <name evidence="1" type="ORF">GNY06_05485</name>
</gene>
<comment type="caution">
    <text evidence="1">The sequence shown here is derived from an EMBL/GenBank/DDBJ whole genome shotgun (WGS) entry which is preliminary data.</text>
</comment>
<name>A0A845PT81_9FLAO</name>
<organism evidence="1 2">
    <name type="scientific">Elizabethkingia argenteiflava</name>
    <dbReference type="NCBI Taxonomy" id="2681556"/>
    <lineage>
        <taxon>Bacteria</taxon>
        <taxon>Pseudomonadati</taxon>
        <taxon>Bacteroidota</taxon>
        <taxon>Flavobacteriia</taxon>
        <taxon>Flavobacteriales</taxon>
        <taxon>Weeksellaceae</taxon>
        <taxon>Elizabethkingia</taxon>
    </lineage>
</organism>
<accession>A0A845PT81</accession>
<dbReference type="Proteomes" id="UP000553459">
    <property type="component" value="Unassembled WGS sequence"/>
</dbReference>
<evidence type="ECO:0000313" key="1">
    <source>
        <dbReference type="EMBL" id="NAW50845.1"/>
    </source>
</evidence>
<sequence>MMKIIAQIISFFVFIAGLSTSRAQIQNNFHSENKYPKKEDRMNNYFSARMAILKESLGLSEEQKAPFSQIYSDYEESQMFVIREYKEKFGRKDLSQEETRERIYRGFDVSQKLLNNKRTYADRFLKVLTPKQLEKMFEMEKRMGKKIMRKK</sequence>